<evidence type="ECO:0000313" key="3">
    <source>
        <dbReference type="Proteomes" id="UP000740830"/>
    </source>
</evidence>
<feature type="coiled-coil region" evidence="1">
    <location>
        <begin position="20"/>
        <end position="75"/>
    </location>
</feature>
<name>A0ABS6C601_9CLOT</name>
<dbReference type="RefSeq" id="WP_216132762.1">
    <property type="nucleotide sequence ID" value="NZ_JAHLDG010000025.1"/>
</dbReference>
<keyword evidence="3" id="KW-1185">Reference proteome</keyword>
<sequence length="128" mass="15153">MVFRKKTELCKRADGFISVAKEYDLKLEQLGSDYQKTKNEIKILIENKEKMIKKLEKKLQELSSRENNADDYETLVRCKEILENDLNNYRSIQEVKQVLQIEKLSSIFNDGNSEIFKNNKITMPLFKK</sequence>
<accession>A0ABS6C601</accession>
<evidence type="ECO:0000256" key="1">
    <source>
        <dbReference type="SAM" id="Coils"/>
    </source>
</evidence>
<gene>
    <name evidence="2" type="ORF">KPL27_12610</name>
</gene>
<dbReference type="Proteomes" id="UP000740830">
    <property type="component" value="Unassembled WGS sequence"/>
</dbReference>
<evidence type="ECO:0000313" key="2">
    <source>
        <dbReference type="EMBL" id="MBU3220919.1"/>
    </source>
</evidence>
<protein>
    <submittedName>
        <fullName evidence="2">Uncharacterized protein</fullName>
    </submittedName>
</protein>
<reference evidence="2 3" key="1">
    <citation type="submission" date="2021-06" db="EMBL/GenBank/DDBJ databases">
        <title>Clostridia strains as spoilage organisms.</title>
        <authorList>
            <person name="Wambui J."/>
            <person name="Stephan R."/>
            <person name="Stevens M.J.A."/>
        </authorList>
    </citation>
    <scope>NUCLEOTIDE SEQUENCE [LARGE SCALE GENOMIC DNA]</scope>
    <source>
        <strain evidence="2 3">CM013</strain>
    </source>
</reference>
<organism evidence="2 3">
    <name type="scientific">Clostridium algidicarnis</name>
    <dbReference type="NCBI Taxonomy" id="37659"/>
    <lineage>
        <taxon>Bacteria</taxon>
        <taxon>Bacillati</taxon>
        <taxon>Bacillota</taxon>
        <taxon>Clostridia</taxon>
        <taxon>Eubacteriales</taxon>
        <taxon>Clostridiaceae</taxon>
        <taxon>Clostridium</taxon>
    </lineage>
</organism>
<comment type="caution">
    <text evidence="2">The sequence shown here is derived from an EMBL/GenBank/DDBJ whole genome shotgun (WGS) entry which is preliminary data.</text>
</comment>
<dbReference type="EMBL" id="JAHLDG010000025">
    <property type="protein sequence ID" value="MBU3220919.1"/>
    <property type="molecule type" value="Genomic_DNA"/>
</dbReference>
<keyword evidence="1" id="KW-0175">Coiled coil</keyword>
<proteinExistence type="predicted"/>